<dbReference type="EMBL" id="CP069115">
    <property type="protein sequence ID" value="QSS65194.1"/>
    <property type="molecule type" value="Genomic_DNA"/>
</dbReference>
<dbReference type="Proteomes" id="UP000663671">
    <property type="component" value="Chromosome 3"/>
</dbReference>
<evidence type="ECO:0000256" key="1">
    <source>
        <dbReference type="SAM" id="MobiDB-lite"/>
    </source>
</evidence>
<feature type="compositionally biased region" description="Polar residues" evidence="1">
    <location>
        <begin position="168"/>
        <end position="184"/>
    </location>
</feature>
<dbReference type="PANTHER" id="PTHR40640">
    <property type="entry name" value="ANCHORED GLYCOPROTEIN, PUTATIVE (AFU_ORTHOLOGUE AFUA_8G04860)-RELATED"/>
    <property type="match status" value="1"/>
</dbReference>
<sequence length="327" mass="35012">MIPAKLQITLAMAALGLFGLTQAQKSIVTELAFPGPSSQRQLVASVVKVDPTATVFDLKCAPGSDKTKCSIDGDISYTKMPPSLAMRYDGEGDDGPVRYSMECKIEAASADCTNLVLVSETGKGMVTKLSSSTHIPTAGYIVPLKVTITAGLEKLKAATATPAPTGGESVSPTGTNAPTTDSSSGLAMPLATNAANWGAIGGAAVAVAALVLHHAVNRARSRFNQVVQPNKAHRPHLIEQKRTGLLFVAKVGGEILERRERWMYIAWVDCGLTVQMTVRSRRRHRRGMVVTQGSECIIEVELGPEWGNNPRWLVEAVWKLSLPEKRL</sequence>
<name>A0A8A1MKL9_AJECA</name>
<dbReference type="VEuPathDB" id="FungiDB:I7I51_06036"/>
<accession>A0A8A1MKL9</accession>
<keyword evidence="3" id="KW-0732">Signal</keyword>
<dbReference type="OrthoDB" id="4991875at2759"/>
<gene>
    <name evidence="4" type="ORF">I7I51_06036</name>
</gene>
<organism evidence="4 5">
    <name type="scientific">Ajellomyces capsulatus</name>
    <name type="common">Darling's disease fungus</name>
    <name type="synonym">Histoplasma capsulatum</name>
    <dbReference type="NCBI Taxonomy" id="5037"/>
    <lineage>
        <taxon>Eukaryota</taxon>
        <taxon>Fungi</taxon>
        <taxon>Dikarya</taxon>
        <taxon>Ascomycota</taxon>
        <taxon>Pezizomycotina</taxon>
        <taxon>Eurotiomycetes</taxon>
        <taxon>Eurotiomycetidae</taxon>
        <taxon>Onygenales</taxon>
        <taxon>Ajellomycetaceae</taxon>
        <taxon>Histoplasma</taxon>
    </lineage>
</organism>
<feature type="signal peptide" evidence="3">
    <location>
        <begin position="1"/>
        <end position="23"/>
    </location>
</feature>
<evidence type="ECO:0000256" key="2">
    <source>
        <dbReference type="SAM" id="Phobius"/>
    </source>
</evidence>
<evidence type="ECO:0000313" key="4">
    <source>
        <dbReference type="EMBL" id="QSS65194.1"/>
    </source>
</evidence>
<dbReference type="AlphaFoldDB" id="A0A8A1MKL9"/>
<feature type="region of interest" description="Disordered" evidence="1">
    <location>
        <begin position="159"/>
        <end position="184"/>
    </location>
</feature>
<keyword evidence="2" id="KW-0472">Membrane</keyword>
<feature type="chain" id="PRO_5034610944" description="Autophagy-related protein 27" evidence="3">
    <location>
        <begin position="24"/>
        <end position="327"/>
    </location>
</feature>
<reference evidence="4" key="1">
    <citation type="submission" date="2021-01" db="EMBL/GenBank/DDBJ databases">
        <title>Chromosome-level genome assembly of a human fungal pathogen reveals clustering of transcriptionally co-regulated genes.</title>
        <authorList>
            <person name="Voorhies M."/>
            <person name="Cohen S."/>
            <person name="Shea T.P."/>
            <person name="Petrus S."/>
            <person name="Munoz J.F."/>
            <person name="Poplawski S."/>
            <person name="Goldman W.E."/>
            <person name="Michael T."/>
            <person name="Cuomo C.A."/>
            <person name="Sil A."/>
            <person name="Beyhan S."/>
        </authorList>
    </citation>
    <scope>NUCLEOTIDE SEQUENCE</scope>
    <source>
        <strain evidence="4">WU24</strain>
    </source>
</reference>
<protein>
    <recommendedName>
        <fullName evidence="6">Autophagy-related protein 27</fullName>
    </recommendedName>
</protein>
<feature type="transmembrane region" description="Helical" evidence="2">
    <location>
        <begin position="194"/>
        <end position="212"/>
    </location>
</feature>
<evidence type="ECO:0000313" key="5">
    <source>
        <dbReference type="Proteomes" id="UP000663671"/>
    </source>
</evidence>
<evidence type="ECO:0000256" key="3">
    <source>
        <dbReference type="SAM" id="SignalP"/>
    </source>
</evidence>
<evidence type="ECO:0008006" key="6">
    <source>
        <dbReference type="Google" id="ProtNLM"/>
    </source>
</evidence>
<proteinExistence type="predicted"/>
<keyword evidence="2" id="KW-0812">Transmembrane</keyword>
<dbReference type="PANTHER" id="PTHR40640:SF1">
    <property type="entry name" value="ANCHORED GLYCOPROTEIN, PUTATIVE (AFU_ORTHOLOGUE AFUA_8G04860)-RELATED"/>
    <property type="match status" value="1"/>
</dbReference>
<keyword evidence="2" id="KW-1133">Transmembrane helix</keyword>